<protein>
    <submittedName>
        <fullName evidence="2">Uncharacterized protein</fullName>
    </submittedName>
</protein>
<proteinExistence type="predicted"/>
<feature type="compositionally biased region" description="Basic residues" evidence="1">
    <location>
        <begin position="13"/>
        <end position="32"/>
    </location>
</feature>
<evidence type="ECO:0000313" key="3">
    <source>
        <dbReference type="Proteomes" id="UP000236723"/>
    </source>
</evidence>
<reference evidence="3" key="1">
    <citation type="submission" date="2016-10" db="EMBL/GenBank/DDBJ databases">
        <authorList>
            <person name="Varghese N."/>
            <person name="Submissions S."/>
        </authorList>
    </citation>
    <scope>NUCLEOTIDE SEQUENCE [LARGE SCALE GENOMIC DNA]</scope>
    <source>
        <strain evidence="3">DSM 43163</strain>
    </source>
</reference>
<gene>
    <name evidence="2" type="ORF">SAMN04489712_117116</name>
</gene>
<accession>A0A1H6DII5</accession>
<name>A0A1H6DII5_9ACTN</name>
<sequence>MALGGEVMPVTGSRRRSARAMPRHPRASGPLRRRRLAIRARSAFSARAERIPLGLGRPRATALRAAGAIT</sequence>
<dbReference type="EMBL" id="FNVO01000017">
    <property type="protein sequence ID" value="SEG85024.1"/>
    <property type="molecule type" value="Genomic_DNA"/>
</dbReference>
<dbReference type="Proteomes" id="UP000236723">
    <property type="component" value="Unassembled WGS sequence"/>
</dbReference>
<feature type="region of interest" description="Disordered" evidence="1">
    <location>
        <begin position="1"/>
        <end position="32"/>
    </location>
</feature>
<keyword evidence="3" id="KW-1185">Reference proteome</keyword>
<evidence type="ECO:0000256" key="1">
    <source>
        <dbReference type="SAM" id="MobiDB-lite"/>
    </source>
</evidence>
<evidence type="ECO:0000313" key="2">
    <source>
        <dbReference type="EMBL" id="SEG85024.1"/>
    </source>
</evidence>
<dbReference type="AlphaFoldDB" id="A0A1H6DII5"/>
<organism evidence="2 3">
    <name type="scientific">Thermomonospora echinospora</name>
    <dbReference type="NCBI Taxonomy" id="1992"/>
    <lineage>
        <taxon>Bacteria</taxon>
        <taxon>Bacillati</taxon>
        <taxon>Actinomycetota</taxon>
        <taxon>Actinomycetes</taxon>
        <taxon>Streptosporangiales</taxon>
        <taxon>Thermomonosporaceae</taxon>
        <taxon>Thermomonospora</taxon>
    </lineage>
</organism>